<keyword evidence="1" id="KW-0812">Transmembrane</keyword>
<keyword evidence="1" id="KW-1133">Transmembrane helix</keyword>
<dbReference type="Proteomes" id="UP000374630">
    <property type="component" value="Unassembled WGS sequence"/>
</dbReference>
<keyword evidence="5" id="KW-1185">Reference proteome</keyword>
<dbReference type="Proteomes" id="UP000345527">
    <property type="component" value="Unassembled WGS sequence"/>
</dbReference>
<organism evidence="3 4">
    <name type="scientific">Bifidobacterium vespertilionis</name>
    <dbReference type="NCBI Taxonomy" id="2562524"/>
    <lineage>
        <taxon>Bacteria</taxon>
        <taxon>Bacillati</taxon>
        <taxon>Actinomycetota</taxon>
        <taxon>Actinomycetes</taxon>
        <taxon>Bifidobacteriales</taxon>
        <taxon>Bifidobacteriaceae</taxon>
        <taxon>Bifidobacterium</taxon>
    </lineage>
</organism>
<dbReference type="InterPro" id="IPR043777">
    <property type="entry name" value="DUF5719"/>
</dbReference>
<sequence>MNERPVNSGLTAGKIATGAITLVALVALLVGMIVVRPLPSGVDAAAADSSVIRQSVGQRVSVNYCPARMTLADNTQYGDSAYQTSEGDIASSSRYAAFGSVYSSVLTGLTGDDKGELEDKDPADDAAVHLLAGNADGGAIVQTTQLLDANNGTGVSSATASWASSGDLRGIAASGCVDAGLDHSFLLPATQTGWTQRLVIANATAKATTVNVQAWGTSSSDRLSLAVAGTVSVAANGESTVDLSAAAPGQDALFVTVSSRDTPVSAVVRVVAMNGLNPQGNDYVTASGQADQRIALPGVKGAQGVKALLFGRSDASVTLSWITPTGLATAQETRIDANKVQSVDAGAPPADAIGLAVTADQAVNASLVVTMNGDGGQSDFAVVPGIARAVSSAVAVPDQVDATVNLVNWNREASSVKVSAFDADGKLLGTKQVDLTVNGAASLSAEDLGQGVAAIKVDDEGQSVSWNVTLGRKDLADRKVGAIAALGPRALTPLRATIGADPALGVIG</sequence>
<dbReference type="Pfam" id="PF18986">
    <property type="entry name" value="DUF5719"/>
    <property type="match status" value="1"/>
</dbReference>
<dbReference type="EMBL" id="RZOA01000001">
    <property type="protein sequence ID" value="KAA8824725.1"/>
    <property type="molecule type" value="Genomic_DNA"/>
</dbReference>
<gene>
    <name evidence="3" type="ORF">EM848_00485</name>
    <name evidence="2" type="ORF">EMO90_03190</name>
</gene>
<comment type="caution">
    <text evidence="3">The sequence shown here is derived from an EMBL/GenBank/DDBJ whole genome shotgun (WGS) entry which is preliminary data.</text>
</comment>
<protein>
    <recommendedName>
        <fullName evidence="6">Organic solvents resistance ABC transporter permease</fullName>
    </recommendedName>
</protein>
<reference evidence="4 5" key="1">
    <citation type="journal article" date="2019" name="Syst. Appl. Microbiol.">
        <title>Characterization of Bifidobacterium species in feaces of the Egyptian fruit bat: Description of B. vespertilionis sp. nov. and B. rousetti sp. nov.</title>
        <authorList>
            <person name="Modesto M."/>
            <person name="Satti M."/>
            <person name="Watanabe K."/>
            <person name="Puglisi E."/>
            <person name="Morelli L."/>
            <person name="Huang C.-H."/>
            <person name="Liou J.-S."/>
            <person name="Miyashita M."/>
            <person name="Tamura T."/>
            <person name="Saito S."/>
            <person name="Mori K."/>
            <person name="Huang L."/>
            <person name="Sciavilla P."/>
            <person name="Sandri C."/>
            <person name="Spiezio C."/>
            <person name="Vitali F."/>
            <person name="Cavalieri D."/>
            <person name="Perpetuini G."/>
            <person name="Tofalo R."/>
            <person name="Bonetti A."/>
            <person name="Arita M."/>
            <person name="Mattarelli P."/>
        </authorList>
    </citation>
    <scope>NUCLEOTIDE SEQUENCE [LARGE SCALE GENOMIC DNA]</scope>
    <source>
        <strain evidence="2 5">RST16</strain>
        <strain evidence="3 4">RST8</strain>
    </source>
</reference>
<dbReference type="EMBL" id="RZNZ01000003">
    <property type="protein sequence ID" value="KAA8821645.1"/>
    <property type="molecule type" value="Genomic_DNA"/>
</dbReference>
<evidence type="ECO:0000256" key="1">
    <source>
        <dbReference type="SAM" id="Phobius"/>
    </source>
</evidence>
<feature type="transmembrane region" description="Helical" evidence="1">
    <location>
        <begin position="12"/>
        <end position="35"/>
    </location>
</feature>
<dbReference type="OrthoDB" id="3240451at2"/>
<proteinExistence type="predicted"/>
<keyword evidence="1" id="KW-0472">Membrane</keyword>
<evidence type="ECO:0000313" key="2">
    <source>
        <dbReference type="EMBL" id="KAA8821645.1"/>
    </source>
</evidence>
<evidence type="ECO:0000313" key="5">
    <source>
        <dbReference type="Proteomes" id="UP000374630"/>
    </source>
</evidence>
<evidence type="ECO:0000313" key="4">
    <source>
        <dbReference type="Proteomes" id="UP000345527"/>
    </source>
</evidence>
<dbReference type="RefSeq" id="WP_150353048.1">
    <property type="nucleotide sequence ID" value="NZ_RZNZ01000003.1"/>
</dbReference>
<evidence type="ECO:0008006" key="6">
    <source>
        <dbReference type="Google" id="ProtNLM"/>
    </source>
</evidence>
<accession>A0A5J5E6F7</accession>
<dbReference type="AlphaFoldDB" id="A0A5J5E6F7"/>
<name>A0A5J5E6F7_9BIFI</name>
<evidence type="ECO:0000313" key="3">
    <source>
        <dbReference type="EMBL" id="KAA8824725.1"/>
    </source>
</evidence>